<dbReference type="PROSITE" id="PS50010">
    <property type="entry name" value="DH_2"/>
    <property type="match status" value="1"/>
</dbReference>
<evidence type="ECO:0000313" key="5">
    <source>
        <dbReference type="WBParaSite" id="Pan_g16771.t1"/>
    </source>
</evidence>
<dbReference type="Pfam" id="PF00621">
    <property type="entry name" value="RhoGEF"/>
    <property type="match status" value="1"/>
</dbReference>
<evidence type="ECO:0000259" key="3">
    <source>
        <dbReference type="PROSITE" id="PS50010"/>
    </source>
</evidence>
<dbReference type="GO" id="GO:0005085">
    <property type="term" value="F:guanyl-nucleotide exchange factor activity"/>
    <property type="evidence" value="ECO:0007669"/>
    <property type="project" value="UniProtKB-KW"/>
</dbReference>
<keyword evidence="4" id="KW-1185">Reference proteome</keyword>
<dbReference type="AlphaFoldDB" id="A0A7E4V5H9"/>
<feature type="compositionally biased region" description="Low complexity" evidence="2">
    <location>
        <begin position="142"/>
        <end position="161"/>
    </location>
</feature>
<protein>
    <submittedName>
        <fullName evidence="5">DH domain-containing protein</fullName>
    </submittedName>
</protein>
<accession>A0A7E4V5H9</accession>
<reference evidence="5" key="2">
    <citation type="submission" date="2020-10" db="UniProtKB">
        <authorList>
            <consortium name="WormBaseParasite"/>
        </authorList>
    </citation>
    <scope>IDENTIFICATION</scope>
</reference>
<organism evidence="4 5">
    <name type="scientific">Panagrellus redivivus</name>
    <name type="common">Microworm</name>
    <dbReference type="NCBI Taxonomy" id="6233"/>
    <lineage>
        <taxon>Eukaryota</taxon>
        <taxon>Metazoa</taxon>
        <taxon>Ecdysozoa</taxon>
        <taxon>Nematoda</taxon>
        <taxon>Chromadorea</taxon>
        <taxon>Rhabditida</taxon>
        <taxon>Tylenchina</taxon>
        <taxon>Panagrolaimomorpha</taxon>
        <taxon>Panagrolaimoidea</taxon>
        <taxon>Panagrolaimidae</taxon>
        <taxon>Panagrellus</taxon>
    </lineage>
</organism>
<dbReference type="PANTHER" id="PTHR22826">
    <property type="entry name" value="RHO GUANINE EXCHANGE FACTOR-RELATED"/>
    <property type="match status" value="1"/>
</dbReference>
<name>A0A7E4V5H9_PANRE</name>
<dbReference type="PANTHER" id="PTHR22826:SF211">
    <property type="entry name" value="LD43457P"/>
    <property type="match status" value="1"/>
</dbReference>
<dbReference type="SUPFAM" id="SSF48065">
    <property type="entry name" value="DBL homology domain (DH-domain)"/>
    <property type="match status" value="1"/>
</dbReference>
<dbReference type="InterPro" id="IPR000219">
    <property type="entry name" value="DH_dom"/>
</dbReference>
<evidence type="ECO:0000313" key="4">
    <source>
        <dbReference type="Proteomes" id="UP000492821"/>
    </source>
</evidence>
<dbReference type="Gene3D" id="1.20.900.10">
    <property type="entry name" value="Dbl homology (DH) domain"/>
    <property type="match status" value="1"/>
</dbReference>
<dbReference type="InterPro" id="IPR035899">
    <property type="entry name" value="DBL_dom_sf"/>
</dbReference>
<reference evidence="4" key="1">
    <citation type="journal article" date="2013" name="Genetics">
        <title>The draft genome and transcriptome of Panagrellus redivivus are shaped by the harsh demands of a free-living lifestyle.</title>
        <authorList>
            <person name="Srinivasan J."/>
            <person name="Dillman A.R."/>
            <person name="Macchietto M.G."/>
            <person name="Heikkinen L."/>
            <person name="Lakso M."/>
            <person name="Fracchia K.M."/>
            <person name="Antoshechkin I."/>
            <person name="Mortazavi A."/>
            <person name="Wong G."/>
            <person name="Sternberg P.W."/>
        </authorList>
    </citation>
    <scope>NUCLEOTIDE SEQUENCE [LARGE SCALE GENOMIC DNA]</scope>
    <source>
        <strain evidence="4">MT8872</strain>
    </source>
</reference>
<evidence type="ECO:0000256" key="2">
    <source>
        <dbReference type="SAM" id="MobiDB-lite"/>
    </source>
</evidence>
<dbReference type="Proteomes" id="UP000492821">
    <property type="component" value="Unassembled WGS sequence"/>
</dbReference>
<dbReference type="InterPro" id="IPR051336">
    <property type="entry name" value="RhoGEF_Guanine_NuclExch_SF"/>
</dbReference>
<dbReference type="SMART" id="SM00325">
    <property type="entry name" value="RhoGEF"/>
    <property type="match status" value="1"/>
</dbReference>
<evidence type="ECO:0000256" key="1">
    <source>
        <dbReference type="ARBA" id="ARBA00022658"/>
    </source>
</evidence>
<dbReference type="GO" id="GO:0005737">
    <property type="term" value="C:cytoplasm"/>
    <property type="evidence" value="ECO:0007669"/>
    <property type="project" value="TreeGrafter"/>
</dbReference>
<proteinExistence type="predicted"/>
<feature type="region of interest" description="Disordered" evidence="2">
    <location>
        <begin position="141"/>
        <end position="161"/>
    </location>
</feature>
<dbReference type="WBParaSite" id="Pan_g16771.t1">
    <property type="protein sequence ID" value="Pan_g16771.t1"/>
    <property type="gene ID" value="Pan_g16771"/>
</dbReference>
<sequence length="361" mass="40338">MSGSDEGIEDASNDALFYLLNARTPSPSLRTSATILPKLNVVKTEGTSEKVFFAFVVLSHGSNASIQPSAPPLRWHARRVSTVPRGPAPCAVRWRMEPSADGKAIDALQSGLFCCDFCDGKRQIEVLHEFQQCSSASIDAVTTPTTPSRSPSMDSSMSGRSTGSSIKCKYVIDELITTEQVYVRELREVIEFYIKPFEAAENHAQFPQALRGQTDIVFGNVTDLYDFHSRSILHELMANPGSISEMCSTLINRRNRFLALYRPYCQNKPLSEALRTEHVEGNKFFIDCQRRAGHLLPLSSYLLKPIQRITKYQLLLKELLRCCPEDVQHHVKAALASMLDLLSQLNADMHQLHISGFVGFN</sequence>
<feature type="domain" description="DH" evidence="3">
    <location>
        <begin position="167"/>
        <end position="348"/>
    </location>
</feature>
<dbReference type="CDD" id="cd00160">
    <property type="entry name" value="RhoGEF"/>
    <property type="match status" value="1"/>
</dbReference>
<keyword evidence="1" id="KW-0344">Guanine-nucleotide releasing factor</keyword>